<accession>A0A3S3UGR3</accession>
<evidence type="ECO:0000313" key="2">
    <source>
        <dbReference type="Proteomes" id="UP000287615"/>
    </source>
</evidence>
<evidence type="ECO:0000313" key="1">
    <source>
        <dbReference type="EMBL" id="RWX49909.1"/>
    </source>
</evidence>
<name>A0A3S3UGR3_9BACT</name>
<gene>
    <name evidence="1" type="ORF">VU00_11901</name>
</gene>
<sequence length="113" mass="13699">EERNTYTVRQWKREQRLDSFNLMNDLWAEVDAFFAGDPWQGEGHAGPRQQLAFMVCYNIDAFRAYSIENNLIVQYRLDRDQRRRIERDDAELLKFGFTWLMHVLGERKILRSR</sequence>
<reference evidence="1 2" key="1">
    <citation type="submission" date="2017-01" db="EMBL/GenBank/DDBJ databases">
        <title>The cable genome- insights into the physiology and evolution of filamentous bacteria capable of sulfide oxidation via long distance electron transfer.</title>
        <authorList>
            <person name="Schreiber L."/>
            <person name="Bjerg J.T."/>
            <person name="Boggild A."/>
            <person name="Van De Vossenberg J."/>
            <person name="Meysman F."/>
            <person name="Nielsen L.P."/>
            <person name="Schramm A."/>
            <person name="Kjeldsen K.U."/>
        </authorList>
    </citation>
    <scope>NUCLEOTIDE SEQUENCE [LARGE SCALE GENOMIC DNA]</scope>
    <source>
        <strain evidence="1">A3</strain>
    </source>
</reference>
<comment type="caution">
    <text evidence="1">The sequence shown here is derived from an EMBL/GenBank/DDBJ whole genome shotgun (WGS) entry which is preliminary data.</text>
</comment>
<dbReference type="AlphaFoldDB" id="A0A3S3UGR3"/>
<feature type="non-terminal residue" evidence="1">
    <location>
        <position position="1"/>
    </location>
</feature>
<protein>
    <submittedName>
        <fullName evidence="1">Uncharacterized protein</fullName>
    </submittedName>
</protein>
<dbReference type="Proteomes" id="UP000287615">
    <property type="component" value="Unassembled WGS sequence"/>
</dbReference>
<dbReference type="EMBL" id="MTKR01000190">
    <property type="protein sequence ID" value="RWX49909.1"/>
    <property type="molecule type" value="Genomic_DNA"/>
</dbReference>
<proteinExistence type="predicted"/>
<organism evidence="1 2">
    <name type="scientific">Candidatus Electrothrix marina</name>
    <dbReference type="NCBI Taxonomy" id="1859130"/>
    <lineage>
        <taxon>Bacteria</taxon>
        <taxon>Pseudomonadati</taxon>
        <taxon>Thermodesulfobacteriota</taxon>
        <taxon>Desulfobulbia</taxon>
        <taxon>Desulfobulbales</taxon>
        <taxon>Desulfobulbaceae</taxon>
        <taxon>Candidatus Electrothrix</taxon>
    </lineage>
</organism>